<name>X0WK85_9ZZZZ</name>
<accession>X0WK85</accession>
<dbReference type="EMBL" id="BARS01038528">
    <property type="protein sequence ID" value="GAG23647.1"/>
    <property type="molecule type" value="Genomic_DNA"/>
</dbReference>
<feature type="non-terminal residue" evidence="1">
    <location>
        <position position="1"/>
    </location>
</feature>
<reference evidence="1" key="1">
    <citation type="journal article" date="2014" name="Front. Microbiol.">
        <title>High frequency of phylogenetically diverse reductive dehalogenase-homologous genes in deep subseafloor sedimentary metagenomes.</title>
        <authorList>
            <person name="Kawai M."/>
            <person name="Futagami T."/>
            <person name="Toyoda A."/>
            <person name="Takaki Y."/>
            <person name="Nishi S."/>
            <person name="Hori S."/>
            <person name="Arai W."/>
            <person name="Tsubouchi T."/>
            <person name="Morono Y."/>
            <person name="Uchiyama I."/>
            <person name="Ito T."/>
            <person name="Fujiyama A."/>
            <person name="Inagaki F."/>
            <person name="Takami H."/>
        </authorList>
    </citation>
    <scope>NUCLEOTIDE SEQUENCE</scope>
    <source>
        <strain evidence="1">Expedition CK06-06</strain>
    </source>
</reference>
<sequence length="136" mass="15668">IMVVCSSGMVMSSKFIGQKIIISNSELSEFGEYLNSKISSENEGVVFDKTATHSKYYGVRIVLGSWINAPIYYQYIDDIENITFPSDASYLITFEQLDFDLIARKNVSNPYISSIKYEESPMTNNDWYDEIYIYKI</sequence>
<organism evidence="1">
    <name type="scientific">marine sediment metagenome</name>
    <dbReference type="NCBI Taxonomy" id="412755"/>
    <lineage>
        <taxon>unclassified sequences</taxon>
        <taxon>metagenomes</taxon>
        <taxon>ecological metagenomes</taxon>
    </lineage>
</organism>
<protein>
    <submittedName>
        <fullName evidence="1">Uncharacterized protein</fullName>
    </submittedName>
</protein>
<comment type="caution">
    <text evidence="1">The sequence shown here is derived from an EMBL/GenBank/DDBJ whole genome shotgun (WGS) entry which is preliminary data.</text>
</comment>
<proteinExistence type="predicted"/>
<evidence type="ECO:0000313" key="1">
    <source>
        <dbReference type="EMBL" id="GAG23647.1"/>
    </source>
</evidence>
<dbReference type="AlphaFoldDB" id="X0WK85"/>
<gene>
    <name evidence="1" type="ORF">S01H1_58948</name>
</gene>